<dbReference type="InterPro" id="IPR003657">
    <property type="entry name" value="WRKY_dom"/>
</dbReference>
<evidence type="ECO:0000256" key="1">
    <source>
        <dbReference type="ARBA" id="ARBA00004123"/>
    </source>
</evidence>
<evidence type="ECO:0000256" key="5">
    <source>
        <dbReference type="ARBA" id="ARBA00023242"/>
    </source>
</evidence>
<dbReference type="GO" id="GO:0003700">
    <property type="term" value="F:DNA-binding transcription factor activity"/>
    <property type="evidence" value="ECO:0007669"/>
    <property type="project" value="InterPro"/>
</dbReference>
<protein>
    <submittedName>
        <fullName evidence="9">WRKY DNA-binding protein 55</fullName>
    </submittedName>
</protein>
<gene>
    <name evidence="9 11" type="primary">WRKY55</name>
    <name evidence="9" type="synonym">ATWRKY55</name>
    <name evidence="9" type="synonym">WRKY DNA-BINDING PROTEIN 55</name>
    <name evidence="9" type="synonym">WRKY DNA-binding protein 55</name>
    <name evidence="8 9" type="ordered locus">At2g40740</name>
    <name evidence="9" type="ORF">T7D17.8</name>
    <name evidence="9" type="ORF">T7D17_8</name>
</gene>
<dbReference type="InterPro" id="IPR044810">
    <property type="entry name" value="WRKY_plant"/>
</dbReference>
<dbReference type="TAIR" id="AT2G40740">
    <property type="gene designation" value="WRKY55"/>
</dbReference>
<dbReference type="ProteomicsDB" id="252285"/>
<reference evidence="9 10" key="1">
    <citation type="journal article" date="1999" name="Nature">
        <title>Sequence and analysis of chromosome 2 of the plant Arabidopsis thaliana.</title>
        <authorList>
            <person name="Lin X."/>
            <person name="Kaul S."/>
            <person name="Rounsley S."/>
            <person name="Shea T.P."/>
            <person name="Benito M.I."/>
            <person name="Town C.D."/>
            <person name="Fujii C.Y."/>
            <person name="Mason T."/>
            <person name="Bowman C.L."/>
            <person name="Barnstead M."/>
            <person name="Feldblyum T.V."/>
            <person name="Buell C.R."/>
            <person name="Ketchum K.A."/>
            <person name="Lee J."/>
            <person name="Ronning C.M."/>
            <person name="Koo H.L."/>
            <person name="Moffat K.S."/>
            <person name="Cronin L.A."/>
            <person name="Shen M."/>
            <person name="Pai G."/>
            <person name="Van Aken S."/>
            <person name="Umayam L."/>
            <person name="Tallon L.J."/>
            <person name="Gill J.E."/>
            <person name="Adams M.D."/>
            <person name="Carrera A.J."/>
            <person name="Creasy T.H."/>
            <person name="Goodman H.M."/>
            <person name="Somerville C.R."/>
            <person name="Copenhaver G.P."/>
            <person name="Preuss D."/>
            <person name="Nierman W.C."/>
            <person name="White O."/>
            <person name="Eisen J.A."/>
            <person name="Salzberg S.L."/>
            <person name="Fraser C.M."/>
            <person name="Venter J.C."/>
        </authorList>
    </citation>
    <scope>NUCLEOTIDE SEQUENCE [LARGE SCALE GENOMIC DNA]</scope>
    <source>
        <strain evidence="10">cv. Columbia</strain>
    </source>
</reference>
<dbReference type="RefSeq" id="NP_001324304.1">
    <property type="nucleotide sequence ID" value="NM_001336861.1"/>
</dbReference>
<evidence type="ECO:0000256" key="3">
    <source>
        <dbReference type="ARBA" id="ARBA00023125"/>
    </source>
</evidence>
<dbReference type="PROSITE" id="PS50811">
    <property type="entry name" value="WRKY"/>
    <property type="match status" value="1"/>
</dbReference>
<evidence type="ECO:0000313" key="10">
    <source>
        <dbReference type="Proteomes" id="UP000006548"/>
    </source>
</evidence>
<comment type="subcellular location">
    <subcellularLocation>
        <location evidence="1">Nucleus</location>
    </subcellularLocation>
</comment>
<accession>A0A1P8AZP8</accession>
<keyword evidence="5" id="KW-0539">Nucleus</keyword>
<evidence type="ECO:0000256" key="2">
    <source>
        <dbReference type="ARBA" id="ARBA00023015"/>
    </source>
</evidence>
<name>A0A1P8AZP8_ARATH</name>
<dbReference type="SMR" id="A0A1P8AZP8"/>
<feature type="region of interest" description="Disordered" evidence="6">
    <location>
        <begin position="142"/>
        <end position="164"/>
    </location>
</feature>
<keyword evidence="4" id="KW-0804">Transcription</keyword>
<evidence type="ECO:0000313" key="8">
    <source>
        <dbReference type="Araport" id="AT2G40740"/>
    </source>
</evidence>
<dbReference type="OMA" id="MQIEPDL"/>
<dbReference type="SMART" id="SM00774">
    <property type="entry name" value="WRKY"/>
    <property type="match status" value="1"/>
</dbReference>
<dbReference type="FunFam" id="2.20.25.80:FF:000014">
    <property type="entry name" value="WRKY transcription factor 55"/>
    <property type="match status" value="1"/>
</dbReference>
<keyword evidence="2" id="KW-0805">Transcription regulation</keyword>
<organism evidence="9 10">
    <name type="scientific">Arabidopsis thaliana</name>
    <name type="common">Mouse-ear cress</name>
    <dbReference type="NCBI Taxonomy" id="3702"/>
    <lineage>
        <taxon>Eukaryota</taxon>
        <taxon>Viridiplantae</taxon>
        <taxon>Streptophyta</taxon>
        <taxon>Embryophyta</taxon>
        <taxon>Tracheophyta</taxon>
        <taxon>Spermatophyta</taxon>
        <taxon>Magnoliopsida</taxon>
        <taxon>eudicotyledons</taxon>
        <taxon>Gunneridae</taxon>
        <taxon>Pentapetalae</taxon>
        <taxon>rosids</taxon>
        <taxon>malvids</taxon>
        <taxon>Brassicales</taxon>
        <taxon>Brassicaceae</taxon>
        <taxon>Camelineae</taxon>
        <taxon>Arabidopsis</taxon>
    </lineage>
</organism>
<reference evidence="10" key="2">
    <citation type="journal article" date="2017" name="Plant J.">
        <title>Araport11: a complete reannotation of the Arabidopsis thaliana reference genome.</title>
        <authorList>
            <person name="Cheng C.Y."/>
            <person name="Krishnakumar V."/>
            <person name="Chan A.P."/>
            <person name="Thibaud-Nissen F."/>
            <person name="Schobel S."/>
            <person name="Town C.D."/>
        </authorList>
    </citation>
    <scope>GENOME REANNOTATION</scope>
    <source>
        <strain evidence="10">cv. Columbia</strain>
    </source>
</reference>
<proteinExistence type="predicted"/>
<evidence type="ECO:0000313" key="9">
    <source>
        <dbReference type="EMBL" id="ANM62125.1"/>
    </source>
</evidence>
<dbReference type="EMBL" id="CP002685">
    <property type="protein sequence ID" value="ANM62125.1"/>
    <property type="molecule type" value="Genomic_DNA"/>
</dbReference>
<dbReference type="GeneID" id="818669"/>
<dbReference type="PANTHER" id="PTHR31282">
    <property type="entry name" value="WRKY TRANSCRIPTION FACTOR 21-RELATED"/>
    <property type="match status" value="1"/>
</dbReference>
<dbReference type="GO" id="GO:0043565">
    <property type="term" value="F:sequence-specific DNA binding"/>
    <property type="evidence" value="ECO:0007669"/>
    <property type="project" value="InterPro"/>
</dbReference>
<sequence length="301" mass="33602">MYVCINFKNMYSYKKISYQMEEVMSMIFHGMKLVKSLESSLPEKPPESLLTSLDEIVKTFSDANERLKMLLEIKNSETALNKTKPVIVSVANQMLMQMEPGLMQEYWLRYGGSTSSQGTEAMFQTQLMAVDGGGERNLTAAVERSGASGSSTPRQRRRKDEGEEQTVLVAALRTGNTDLPPDDNHTWRKYGQKEILGSRFPRAYYRCTHQKLYNCPAKKQVQRLNDDPFTFRVTYRGSHTCYNSTAPTASSATPSTIPISSVTTGHSVDYGLAVVDMADVMFGSGGVGTNMDFIFPKNDPS</sequence>
<dbReference type="ExpressionAtlas" id="A0A1P8AZP8">
    <property type="expression patterns" value="baseline and differential"/>
</dbReference>
<feature type="domain" description="WRKY" evidence="7">
    <location>
        <begin position="182"/>
        <end position="239"/>
    </location>
</feature>
<dbReference type="Proteomes" id="UP000006548">
    <property type="component" value="Chromosome 2"/>
</dbReference>
<evidence type="ECO:0000256" key="6">
    <source>
        <dbReference type="SAM" id="MobiDB-lite"/>
    </source>
</evidence>
<dbReference type="AlphaFoldDB" id="A0A1P8AZP8"/>
<evidence type="ECO:0000256" key="4">
    <source>
        <dbReference type="ARBA" id="ARBA00023163"/>
    </source>
</evidence>
<evidence type="ECO:0000259" key="7">
    <source>
        <dbReference type="PROSITE" id="PS50811"/>
    </source>
</evidence>
<dbReference type="GO" id="GO:0005634">
    <property type="term" value="C:nucleus"/>
    <property type="evidence" value="ECO:0007669"/>
    <property type="project" value="UniProtKB-SubCell"/>
</dbReference>
<keyword evidence="3 9" id="KW-0238">DNA-binding</keyword>
<dbReference type="Pfam" id="PF03106">
    <property type="entry name" value="WRKY"/>
    <property type="match status" value="1"/>
</dbReference>
<dbReference type="SUPFAM" id="SSF118290">
    <property type="entry name" value="WRKY DNA-binding domain"/>
    <property type="match status" value="1"/>
</dbReference>
<dbReference type="Gene3D" id="2.20.25.80">
    <property type="entry name" value="WRKY domain"/>
    <property type="match status" value="1"/>
</dbReference>
<evidence type="ECO:0000313" key="11">
    <source>
        <dbReference type="TAIR" id="AT2G40740"/>
    </source>
</evidence>
<dbReference type="Araport" id="AT2G40740"/>
<keyword evidence="10" id="KW-1185">Reference proteome</keyword>
<dbReference type="InterPro" id="IPR036576">
    <property type="entry name" value="WRKY_dom_sf"/>
</dbReference>